<proteinExistence type="predicted"/>
<keyword evidence="1" id="KW-0812">Transmembrane</keyword>
<feature type="transmembrane region" description="Helical" evidence="1">
    <location>
        <begin position="181"/>
        <end position="203"/>
    </location>
</feature>
<comment type="caution">
    <text evidence="2">The sequence shown here is derived from an EMBL/GenBank/DDBJ whole genome shotgun (WGS) entry which is preliminary data.</text>
</comment>
<feature type="transmembrane region" description="Helical" evidence="1">
    <location>
        <begin position="151"/>
        <end position="169"/>
    </location>
</feature>
<evidence type="ECO:0000256" key="1">
    <source>
        <dbReference type="SAM" id="Phobius"/>
    </source>
</evidence>
<gene>
    <name evidence="2" type="ORF">PIIN_07415</name>
</gene>
<dbReference type="InParanoid" id="G4TQ68"/>
<keyword evidence="3" id="KW-1185">Reference proteome</keyword>
<dbReference type="EMBL" id="CAFZ01000227">
    <property type="protein sequence ID" value="CCA73461.1"/>
    <property type="molecule type" value="Genomic_DNA"/>
</dbReference>
<feature type="transmembrane region" description="Helical" evidence="1">
    <location>
        <begin position="232"/>
        <end position="251"/>
    </location>
</feature>
<keyword evidence="1" id="KW-1133">Transmembrane helix</keyword>
<organism evidence="2 3">
    <name type="scientific">Serendipita indica (strain DSM 11827)</name>
    <name type="common">Root endophyte fungus</name>
    <name type="synonym">Piriformospora indica</name>
    <dbReference type="NCBI Taxonomy" id="1109443"/>
    <lineage>
        <taxon>Eukaryota</taxon>
        <taxon>Fungi</taxon>
        <taxon>Dikarya</taxon>
        <taxon>Basidiomycota</taxon>
        <taxon>Agaricomycotina</taxon>
        <taxon>Agaricomycetes</taxon>
        <taxon>Sebacinales</taxon>
        <taxon>Serendipitaceae</taxon>
        <taxon>Serendipita</taxon>
    </lineage>
</organism>
<feature type="transmembrane region" description="Helical" evidence="1">
    <location>
        <begin position="14"/>
        <end position="36"/>
    </location>
</feature>
<dbReference type="AlphaFoldDB" id="G4TQ68"/>
<dbReference type="Proteomes" id="UP000007148">
    <property type="component" value="Unassembled WGS sequence"/>
</dbReference>
<protein>
    <recommendedName>
        <fullName evidence="4">Membrane permease</fullName>
    </recommendedName>
</protein>
<feature type="transmembrane region" description="Helical" evidence="1">
    <location>
        <begin position="111"/>
        <end position="131"/>
    </location>
</feature>
<evidence type="ECO:0000313" key="3">
    <source>
        <dbReference type="Proteomes" id="UP000007148"/>
    </source>
</evidence>
<accession>G4TQ68</accession>
<dbReference type="HOGENOM" id="CLU_058254_0_0_1"/>
<feature type="transmembrane region" description="Helical" evidence="1">
    <location>
        <begin position="57"/>
        <end position="75"/>
    </location>
</feature>
<name>G4TQ68_SERID</name>
<dbReference type="eggNOG" id="ENOG502RZY1">
    <property type="taxonomic scope" value="Eukaryota"/>
</dbReference>
<sequence>MPGETTTSSWKDGIFLKIVNIIVFFFFLGSNIYTIAGPGDIYRHSKETYLTPAHWTFGIWSLIHLLLLGSLFYQFTDSGKEVIIDGIGWRLPLLAILNAIYINVWSRGHYVIAFILALFVSSAVSHIYYIVKKHHHGRNLGDEVFVHLPFSLWHGWTTVLIFLTGFEAFGRDAYTHRAGVWTKIFVFLSLFILEATSAAYAFSSPEGDLAGSIAITWSLFGIWARQSRVGGSGFVGITSLIFASLSAFWVLKGLYGIYIAKGESRGILHDEERAPLVGH</sequence>
<evidence type="ECO:0008006" key="4">
    <source>
        <dbReference type="Google" id="ProtNLM"/>
    </source>
</evidence>
<evidence type="ECO:0000313" key="2">
    <source>
        <dbReference type="EMBL" id="CCA73461.1"/>
    </source>
</evidence>
<keyword evidence="1" id="KW-0472">Membrane</keyword>
<dbReference type="STRING" id="1109443.G4TQ68"/>
<dbReference type="OMA" id="YITPAPW"/>
<dbReference type="OrthoDB" id="5586934at2759"/>
<reference evidence="2 3" key="1">
    <citation type="journal article" date="2011" name="PLoS Pathog.">
        <title>Endophytic Life Strategies Decoded by Genome and Transcriptome Analyses of the Mutualistic Root Symbiont Piriformospora indica.</title>
        <authorList>
            <person name="Zuccaro A."/>
            <person name="Lahrmann U."/>
            <person name="Guldener U."/>
            <person name="Langen G."/>
            <person name="Pfiffi S."/>
            <person name="Biedenkopf D."/>
            <person name="Wong P."/>
            <person name="Samans B."/>
            <person name="Grimm C."/>
            <person name="Basiewicz M."/>
            <person name="Murat C."/>
            <person name="Martin F."/>
            <person name="Kogel K.H."/>
        </authorList>
    </citation>
    <scope>NUCLEOTIDE SEQUENCE [LARGE SCALE GENOMIC DNA]</scope>
    <source>
        <strain evidence="2 3">DSM 11827</strain>
    </source>
</reference>
<feature type="transmembrane region" description="Helical" evidence="1">
    <location>
        <begin position="87"/>
        <end position="104"/>
    </location>
</feature>